<evidence type="ECO:0000256" key="4">
    <source>
        <dbReference type="RuleBase" id="RU363019"/>
    </source>
</evidence>
<dbReference type="InterPro" id="IPR002130">
    <property type="entry name" value="Cyclophilin-type_PPIase_dom"/>
</dbReference>
<keyword evidence="2 4" id="KW-0697">Rotamase</keyword>
<dbReference type="PROSITE" id="PS00170">
    <property type="entry name" value="CSA_PPIASE_1"/>
    <property type="match status" value="1"/>
</dbReference>
<feature type="signal peptide" evidence="4">
    <location>
        <begin position="1"/>
        <end position="24"/>
    </location>
</feature>
<organism evidence="6 7">
    <name type="scientific">Cylindrotheca closterium</name>
    <dbReference type="NCBI Taxonomy" id="2856"/>
    <lineage>
        <taxon>Eukaryota</taxon>
        <taxon>Sar</taxon>
        <taxon>Stramenopiles</taxon>
        <taxon>Ochrophyta</taxon>
        <taxon>Bacillariophyta</taxon>
        <taxon>Bacillariophyceae</taxon>
        <taxon>Bacillariophycidae</taxon>
        <taxon>Bacillariales</taxon>
        <taxon>Bacillariaceae</taxon>
        <taxon>Cylindrotheca</taxon>
    </lineage>
</organism>
<proteinExistence type="inferred from homology"/>
<dbReference type="EC" id="5.2.1.8" evidence="4"/>
<dbReference type="FunFam" id="2.40.100.10:FF:000022">
    <property type="entry name" value="Peptidyl-prolyl cis-trans isomerase CYP95"/>
    <property type="match status" value="1"/>
</dbReference>
<comment type="function">
    <text evidence="4">PPIases accelerate the folding of proteins. It catalyzes the cis-trans isomerization of proline imidic peptide bonds in oligopeptides.</text>
</comment>
<accession>A0AAD2G6K8</accession>
<reference evidence="6" key="1">
    <citation type="submission" date="2023-08" db="EMBL/GenBank/DDBJ databases">
        <authorList>
            <person name="Audoor S."/>
            <person name="Bilcke G."/>
        </authorList>
    </citation>
    <scope>NUCLEOTIDE SEQUENCE</scope>
</reference>
<dbReference type="GO" id="GO:0016018">
    <property type="term" value="F:cyclosporin A binding"/>
    <property type="evidence" value="ECO:0007669"/>
    <property type="project" value="TreeGrafter"/>
</dbReference>
<dbReference type="GO" id="GO:0006457">
    <property type="term" value="P:protein folding"/>
    <property type="evidence" value="ECO:0007669"/>
    <property type="project" value="InterPro"/>
</dbReference>
<dbReference type="InterPro" id="IPR020892">
    <property type="entry name" value="Cyclophilin-type_PPIase_CS"/>
</dbReference>
<dbReference type="PANTHER" id="PTHR11071">
    <property type="entry name" value="PEPTIDYL-PROLYL CIS-TRANS ISOMERASE"/>
    <property type="match status" value="1"/>
</dbReference>
<gene>
    <name evidence="6" type="ORF">CYCCA115_LOCUS20758</name>
</gene>
<dbReference type="GO" id="GO:0003755">
    <property type="term" value="F:peptidyl-prolyl cis-trans isomerase activity"/>
    <property type="evidence" value="ECO:0007669"/>
    <property type="project" value="UniProtKB-UniRule"/>
</dbReference>
<dbReference type="PANTHER" id="PTHR11071:SF561">
    <property type="entry name" value="PEPTIDYL-PROLYL CIS-TRANS ISOMERASE D-RELATED"/>
    <property type="match status" value="1"/>
</dbReference>
<comment type="caution">
    <text evidence="6">The sequence shown here is derived from an EMBL/GenBank/DDBJ whole genome shotgun (WGS) entry which is preliminary data.</text>
</comment>
<dbReference type="Gene3D" id="2.40.100.10">
    <property type="entry name" value="Cyclophilin-like"/>
    <property type="match status" value="1"/>
</dbReference>
<keyword evidence="7" id="KW-1185">Reference proteome</keyword>
<dbReference type="GO" id="GO:0005737">
    <property type="term" value="C:cytoplasm"/>
    <property type="evidence" value="ECO:0007669"/>
    <property type="project" value="TreeGrafter"/>
</dbReference>
<keyword evidence="4" id="KW-0732">Signal</keyword>
<dbReference type="AlphaFoldDB" id="A0AAD2G6K8"/>
<evidence type="ECO:0000256" key="3">
    <source>
        <dbReference type="ARBA" id="ARBA00023235"/>
    </source>
</evidence>
<comment type="catalytic activity">
    <reaction evidence="1 4">
        <text>[protein]-peptidylproline (omega=180) = [protein]-peptidylproline (omega=0)</text>
        <dbReference type="Rhea" id="RHEA:16237"/>
        <dbReference type="Rhea" id="RHEA-COMP:10747"/>
        <dbReference type="Rhea" id="RHEA-COMP:10748"/>
        <dbReference type="ChEBI" id="CHEBI:83833"/>
        <dbReference type="ChEBI" id="CHEBI:83834"/>
        <dbReference type="EC" id="5.2.1.8"/>
    </reaction>
</comment>
<dbReference type="PROSITE" id="PS50072">
    <property type="entry name" value="CSA_PPIASE_2"/>
    <property type="match status" value="1"/>
</dbReference>
<evidence type="ECO:0000256" key="1">
    <source>
        <dbReference type="ARBA" id="ARBA00000971"/>
    </source>
</evidence>
<dbReference type="InterPro" id="IPR029000">
    <property type="entry name" value="Cyclophilin-like_dom_sf"/>
</dbReference>
<dbReference type="Pfam" id="PF00160">
    <property type="entry name" value="Pro_isomerase"/>
    <property type="match status" value="1"/>
</dbReference>
<feature type="chain" id="PRO_5041774359" description="Peptidyl-prolyl cis-trans isomerase" evidence="4">
    <location>
        <begin position="25"/>
        <end position="268"/>
    </location>
</feature>
<dbReference type="SUPFAM" id="SSF50891">
    <property type="entry name" value="Cyclophilin-like"/>
    <property type="match status" value="1"/>
</dbReference>
<dbReference type="EMBL" id="CAKOGP040002198">
    <property type="protein sequence ID" value="CAJ1964704.1"/>
    <property type="molecule type" value="Genomic_DNA"/>
</dbReference>
<protein>
    <recommendedName>
        <fullName evidence="4">Peptidyl-prolyl cis-trans isomerase</fullName>
        <shortName evidence="4">PPIase</shortName>
        <ecNumber evidence="4">5.2.1.8</ecNumber>
    </recommendedName>
</protein>
<comment type="similarity">
    <text evidence="4">Belongs to the cyclophilin-type PPIase family.</text>
</comment>
<evidence type="ECO:0000313" key="7">
    <source>
        <dbReference type="Proteomes" id="UP001295423"/>
    </source>
</evidence>
<feature type="domain" description="PPIase cyclophilin-type" evidence="5">
    <location>
        <begin position="93"/>
        <end position="260"/>
    </location>
</feature>
<evidence type="ECO:0000259" key="5">
    <source>
        <dbReference type="PROSITE" id="PS50072"/>
    </source>
</evidence>
<name>A0AAD2G6K8_9STRA</name>
<evidence type="ECO:0000313" key="6">
    <source>
        <dbReference type="EMBL" id="CAJ1964704.1"/>
    </source>
</evidence>
<dbReference type="PRINTS" id="PR00153">
    <property type="entry name" value="CSAPPISMRASE"/>
</dbReference>
<dbReference type="Proteomes" id="UP001295423">
    <property type="component" value="Unassembled WGS sequence"/>
</dbReference>
<evidence type="ECO:0000256" key="2">
    <source>
        <dbReference type="ARBA" id="ARBA00023110"/>
    </source>
</evidence>
<sequence>MITNQRRTLAVILSLLCMLSLASASPTGIAKIDDVIQWFVSFWEVRSTIEKVFLFWGGLMLFGGLTGLDGGKHEVYDMVVLDSASHEDNPRVFFDIKIGEKKIGRITMELYENIVPKTAENFRALCTGEKGVGESGAKLHYKDSIFHRVIPGFMCQGGDFTNANGTGGESIYGKKFEDEWGEPPKFIPHEVPGMLSMDNSGKNTNGSQFFLTTAATKWLNCKHVVFGRVIDGMDIVKVIEEVGSKSGATNQRVLIADCGELTKKSKTN</sequence>
<keyword evidence="3 4" id="KW-0413">Isomerase</keyword>